<dbReference type="Proteomes" id="UP001217754">
    <property type="component" value="Chromosome 6"/>
</dbReference>
<name>A0AAF0F8E0_9BASI</name>
<dbReference type="PANTHER" id="PTHR10978:SF5">
    <property type="entry name" value="SUCCINATE DEHYDROGENASE CYTOCHROME B560 SUBUNIT, MITOCHONDRIAL"/>
    <property type="match status" value="1"/>
</dbReference>
<keyword evidence="3" id="KW-0812">Transmembrane</keyword>
<dbReference type="NCBIfam" id="TIGR02970">
    <property type="entry name" value="succ_dehyd_cytB"/>
    <property type="match status" value="1"/>
</dbReference>
<evidence type="ECO:0000256" key="6">
    <source>
        <dbReference type="ARBA" id="ARBA00023004"/>
    </source>
</evidence>
<accession>A0AAF0F8E0</accession>
<dbReference type="PANTHER" id="PTHR10978">
    <property type="entry name" value="SUCCINATE DEHYDROGENASE CYTOCHROME B560 SUBUNIT"/>
    <property type="match status" value="1"/>
</dbReference>
<dbReference type="GO" id="GO:0016020">
    <property type="term" value="C:membrane"/>
    <property type="evidence" value="ECO:0007669"/>
    <property type="project" value="UniProtKB-SubCell"/>
</dbReference>
<sequence>MSLFTASPLLRSSVAPSRGVMGAVRFVPGSVALAQQQPRSLTTSPVARGLPWAKRVETRPVSQEQDFKELNVVRNDRPISPHFTIYQPQLTWYTSIVNRVTGAGLSFGLYTFMTAYAVAPLLGYTECLSSAHLTQVVAELPQWAKLAVKVPLAASISFHSLNGLRHLSWDMGYVLDLKKSYVAGYTVIAATALATVGLCLL</sequence>
<gene>
    <name evidence="8" type="primary">SDH3</name>
    <name evidence="8" type="ORF">MJAP1_003163</name>
</gene>
<dbReference type="AlphaFoldDB" id="A0AAF0F8E0"/>
<dbReference type="Gene3D" id="1.20.1300.10">
    <property type="entry name" value="Fumarate reductase/succinate dehydrogenase, transmembrane subunit"/>
    <property type="match status" value="1"/>
</dbReference>
<dbReference type="InterPro" id="IPR018495">
    <property type="entry name" value="Succ_DH_cyt_bsu_CS"/>
</dbReference>
<dbReference type="SUPFAM" id="SSF81343">
    <property type="entry name" value="Fumarate reductase respiratory complex transmembrane subunits"/>
    <property type="match status" value="1"/>
</dbReference>
<keyword evidence="2" id="KW-0349">Heme</keyword>
<comment type="subcellular location">
    <subcellularLocation>
        <location evidence="1">Membrane</location>
        <topology evidence="1">Multi-pass membrane protein</topology>
    </subcellularLocation>
</comment>
<dbReference type="GO" id="GO:0005739">
    <property type="term" value="C:mitochondrion"/>
    <property type="evidence" value="ECO:0007669"/>
    <property type="project" value="GOC"/>
</dbReference>
<dbReference type="RefSeq" id="XP_060123074.1">
    <property type="nucleotide sequence ID" value="XM_060267091.1"/>
</dbReference>
<evidence type="ECO:0000256" key="7">
    <source>
        <dbReference type="ARBA" id="ARBA00023136"/>
    </source>
</evidence>
<dbReference type="GO" id="GO:0006099">
    <property type="term" value="P:tricarboxylic acid cycle"/>
    <property type="evidence" value="ECO:0007669"/>
    <property type="project" value="InterPro"/>
</dbReference>
<keyword evidence="7" id="KW-0472">Membrane</keyword>
<evidence type="ECO:0000256" key="2">
    <source>
        <dbReference type="ARBA" id="ARBA00022617"/>
    </source>
</evidence>
<dbReference type="Pfam" id="PF01127">
    <property type="entry name" value="Sdh_cyt"/>
    <property type="match status" value="1"/>
</dbReference>
<evidence type="ECO:0000256" key="4">
    <source>
        <dbReference type="ARBA" id="ARBA00022723"/>
    </source>
</evidence>
<dbReference type="EMBL" id="CP119963">
    <property type="protein sequence ID" value="WFD40177.1"/>
    <property type="molecule type" value="Genomic_DNA"/>
</dbReference>
<keyword evidence="9" id="KW-1185">Reference proteome</keyword>
<dbReference type="GO" id="GO:0006121">
    <property type="term" value="P:mitochondrial electron transport, succinate to ubiquinone"/>
    <property type="evidence" value="ECO:0007669"/>
    <property type="project" value="TreeGrafter"/>
</dbReference>
<proteinExistence type="predicted"/>
<dbReference type="InterPro" id="IPR014314">
    <property type="entry name" value="Succ_DH_cytb556"/>
</dbReference>
<keyword evidence="6" id="KW-0408">Iron</keyword>
<protein>
    <submittedName>
        <fullName evidence="8">Cytochrome b subunit of succinate dehydrogenase, Sdh3p</fullName>
    </submittedName>
</protein>
<evidence type="ECO:0000256" key="5">
    <source>
        <dbReference type="ARBA" id="ARBA00022989"/>
    </source>
</evidence>
<dbReference type="GO" id="GO:0009055">
    <property type="term" value="F:electron transfer activity"/>
    <property type="evidence" value="ECO:0007669"/>
    <property type="project" value="InterPro"/>
</dbReference>
<keyword evidence="5" id="KW-1133">Transmembrane helix</keyword>
<evidence type="ECO:0000313" key="9">
    <source>
        <dbReference type="Proteomes" id="UP001217754"/>
    </source>
</evidence>
<dbReference type="CDD" id="cd03499">
    <property type="entry name" value="SQR_TypeC_SdhC"/>
    <property type="match status" value="1"/>
</dbReference>
<organism evidence="8 9">
    <name type="scientific">Malassezia japonica</name>
    <dbReference type="NCBI Taxonomy" id="223818"/>
    <lineage>
        <taxon>Eukaryota</taxon>
        <taxon>Fungi</taxon>
        <taxon>Dikarya</taxon>
        <taxon>Basidiomycota</taxon>
        <taxon>Ustilaginomycotina</taxon>
        <taxon>Malasseziomycetes</taxon>
        <taxon>Malasseziales</taxon>
        <taxon>Malasseziaceae</taxon>
        <taxon>Malassezia</taxon>
    </lineage>
</organism>
<keyword evidence="4" id="KW-0479">Metal-binding</keyword>
<evidence type="ECO:0000313" key="8">
    <source>
        <dbReference type="EMBL" id="WFD40177.1"/>
    </source>
</evidence>
<dbReference type="PROSITE" id="PS01001">
    <property type="entry name" value="SDH_CYT_2"/>
    <property type="match status" value="1"/>
</dbReference>
<evidence type="ECO:0000256" key="3">
    <source>
        <dbReference type="ARBA" id="ARBA00022692"/>
    </source>
</evidence>
<dbReference type="GeneID" id="85226814"/>
<dbReference type="InterPro" id="IPR034804">
    <property type="entry name" value="SQR/QFR_C/D"/>
</dbReference>
<reference evidence="8" key="1">
    <citation type="submission" date="2023-03" db="EMBL/GenBank/DDBJ databases">
        <title>Mating type loci evolution in Malassezia.</title>
        <authorList>
            <person name="Coelho M.A."/>
        </authorList>
    </citation>
    <scope>NUCLEOTIDE SEQUENCE</scope>
    <source>
        <strain evidence="8">CBS 9431</strain>
    </source>
</reference>
<dbReference type="GO" id="GO:0046872">
    <property type="term" value="F:metal ion binding"/>
    <property type="evidence" value="ECO:0007669"/>
    <property type="project" value="UniProtKB-KW"/>
</dbReference>
<dbReference type="InterPro" id="IPR000701">
    <property type="entry name" value="SuccDH_FuR_B_TM-su"/>
</dbReference>
<evidence type="ECO:0000256" key="1">
    <source>
        <dbReference type="ARBA" id="ARBA00004141"/>
    </source>
</evidence>